<evidence type="ECO:0000313" key="2">
    <source>
        <dbReference type="Proteomes" id="UP000324974"/>
    </source>
</evidence>
<gene>
    <name evidence="1" type="ORF">PX52LOC_01248</name>
</gene>
<keyword evidence="2" id="KW-1185">Reference proteome</keyword>
<organism evidence="1 2">
    <name type="scientific">Limnoglobus roseus</name>
    <dbReference type="NCBI Taxonomy" id="2598579"/>
    <lineage>
        <taxon>Bacteria</taxon>
        <taxon>Pseudomonadati</taxon>
        <taxon>Planctomycetota</taxon>
        <taxon>Planctomycetia</taxon>
        <taxon>Gemmatales</taxon>
        <taxon>Gemmataceae</taxon>
        <taxon>Limnoglobus</taxon>
    </lineage>
</organism>
<reference evidence="2" key="1">
    <citation type="submission" date="2019-08" db="EMBL/GenBank/DDBJ databases">
        <title>Limnoglobus roseus gen. nov., sp. nov., a novel freshwater planctomycete with a giant genome from the family Gemmataceae.</title>
        <authorList>
            <person name="Kulichevskaya I.S."/>
            <person name="Naumoff D.G."/>
            <person name="Miroshnikov K."/>
            <person name="Ivanova A."/>
            <person name="Philippov D.A."/>
            <person name="Hakobyan A."/>
            <person name="Rijpstra I.C."/>
            <person name="Sinninghe Damste J.S."/>
            <person name="Liesack W."/>
            <person name="Dedysh S.N."/>
        </authorList>
    </citation>
    <scope>NUCLEOTIDE SEQUENCE [LARGE SCALE GENOMIC DNA]</scope>
    <source>
        <strain evidence="2">PX52</strain>
    </source>
</reference>
<evidence type="ECO:0000313" key="1">
    <source>
        <dbReference type="EMBL" id="QEL14360.1"/>
    </source>
</evidence>
<dbReference type="AlphaFoldDB" id="A0A5C1A6J4"/>
<dbReference type="RefSeq" id="WP_149109254.1">
    <property type="nucleotide sequence ID" value="NZ_CP042425.1"/>
</dbReference>
<accession>A0A5C1A6J4</accession>
<proteinExistence type="predicted"/>
<dbReference type="KEGG" id="lrs:PX52LOC_01248"/>
<dbReference type="Proteomes" id="UP000324974">
    <property type="component" value="Chromosome"/>
</dbReference>
<protein>
    <submittedName>
        <fullName evidence="1">Uncharacterized protein</fullName>
    </submittedName>
</protein>
<dbReference type="EMBL" id="CP042425">
    <property type="protein sequence ID" value="QEL14360.1"/>
    <property type="molecule type" value="Genomic_DNA"/>
</dbReference>
<sequence length="97" mass="10940">MQLILAGLSLTFGLYVGTYYRLSRRGMAEARTVGFPYFFYCPLSDVKPYQDIPRQHVFALFAFVPLNALDRIYFGGTAPCGGITWGFTRPEDKVATE</sequence>
<name>A0A5C1A6J4_9BACT</name>